<reference evidence="3" key="1">
    <citation type="journal article" date="2020" name="Phytopathology">
        <title>Genome Sequence Resources of Colletotrichum truncatum, C. plurivorum, C. musicola, and C. sojae: Four Species Pathogenic to Soybean (Glycine max).</title>
        <authorList>
            <person name="Rogerio F."/>
            <person name="Boufleur T.R."/>
            <person name="Ciampi-Guillardi M."/>
            <person name="Sukno S.A."/>
            <person name="Thon M.R."/>
            <person name="Massola Junior N.S."/>
            <person name="Baroncelli R."/>
        </authorList>
    </citation>
    <scope>NUCLEOTIDE SEQUENCE</scope>
    <source>
        <strain evidence="3">LFN00145</strain>
    </source>
</reference>
<keyword evidence="4" id="KW-1185">Reference proteome</keyword>
<dbReference type="AlphaFoldDB" id="A0A8H6U5V0"/>
<feature type="compositionally biased region" description="Basic residues" evidence="1">
    <location>
        <begin position="280"/>
        <end position="302"/>
    </location>
</feature>
<organism evidence="3 4">
    <name type="scientific">Colletotrichum plurivorum</name>
    <dbReference type="NCBI Taxonomy" id="2175906"/>
    <lineage>
        <taxon>Eukaryota</taxon>
        <taxon>Fungi</taxon>
        <taxon>Dikarya</taxon>
        <taxon>Ascomycota</taxon>
        <taxon>Pezizomycotina</taxon>
        <taxon>Sordariomycetes</taxon>
        <taxon>Hypocreomycetidae</taxon>
        <taxon>Glomerellales</taxon>
        <taxon>Glomerellaceae</taxon>
        <taxon>Colletotrichum</taxon>
        <taxon>Colletotrichum orchidearum species complex</taxon>
    </lineage>
</organism>
<gene>
    <name evidence="3" type="ORF">CPLU01_00425</name>
</gene>
<comment type="caution">
    <text evidence="3">The sequence shown here is derived from an EMBL/GenBank/DDBJ whole genome shotgun (WGS) entry which is preliminary data.</text>
</comment>
<keyword evidence="2" id="KW-0472">Membrane</keyword>
<feature type="region of interest" description="Disordered" evidence="1">
    <location>
        <begin position="175"/>
        <end position="530"/>
    </location>
</feature>
<sequence>MSYETYSVRYHGTELLKMESGKKIDCLPQVPEPFSLTITQARLNSKATAQLRTKVENGEMSRDCLEQFISDCTARFIPWSLILVLFTLMVIVLVFAGAKAEPVPRHIVHVFTGITFGVIGVWLIALFYQHVKKKMRAEIRSPVFPSDRNMFGQAQVLEKQQQREDERRNAWEVMEQPPQQQYTSQQQQQPQTRTDYGPRYDLEQQTSRQRQPDNEPRAQSPDRQRHVPRTAGPRQMPHHGPRAPSRGRQLPGPCDARANLDRPSSSIQQTPEHMIGTSRSRTRAASRPARHPASRSRRRDKRRSQSESTVASPTPPGGLDYRHLRSRTRDRRDEAELFVSVPRARRNDVESLRDSVGPASPGAASMDTEERMAITVSYTTPTQRPREVETRGQQLTSLKPHPLRVPKRPGAQPSAIDELPSQRGLVQGSSSGVAGPSRLAETEAWEARTESPVLPHRVSEQQQPQPQPAQTDVGDPPRRQPAMTFDEMDVGSGREPVRNAWLTKTKEGFKSALRPSKNGSSLASSRDLTA</sequence>
<accession>A0A8H6U5V0</accession>
<evidence type="ECO:0000256" key="1">
    <source>
        <dbReference type="SAM" id="MobiDB-lite"/>
    </source>
</evidence>
<feature type="compositionally biased region" description="Polar residues" evidence="1">
    <location>
        <begin position="517"/>
        <end position="530"/>
    </location>
</feature>
<evidence type="ECO:0000256" key="2">
    <source>
        <dbReference type="SAM" id="Phobius"/>
    </source>
</evidence>
<evidence type="ECO:0000313" key="4">
    <source>
        <dbReference type="Proteomes" id="UP000654918"/>
    </source>
</evidence>
<feature type="compositionally biased region" description="Low complexity" evidence="1">
    <location>
        <begin position="176"/>
        <end position="194"/>
    </location>
</feature>
<dbReference type="Proteomes" id="UP000654918">
    <property type="component" value="Unassembled WGS sequence"/>
</dbReference>
<keyword evidence="2" id="KW-1133">Transmembrane helix</keyword>
<feature type="compositionally biased region" description="Polar residues" evidence="1">
    <location>
        <begin position="262"/>
        <end position="271"/>
    </location>
</feature>
<keyword evidence="2" id="KW-0812">Transmembrane</keyword>
<feature type="transmembrane region" description="Helical" evidence="2">
    <location>
        <begin position="107"/>
        <end position="128"/>
    </location>
</feature>
<name>A0A8H6U5V0_9PEZI</name>
<proteinExistence type="predicted"/>
<feature type="compositionally biased region" description="Basic and acidic residues" evidence="1">
    <location>
        <begin position="210"/>
        <end position="225"/>
    </location>
</feature>
<evidence type="ECO:0000313" key="3">
    <source>
        <dbReference type="EMBL" id="KAF6841753.1"/>
    </source>
</evidence>
<feature type="compositionally biased region" description="Low complexity" evidence="1">
    <location>
        <begin position="461"/>
        <end position="470"/>
    </location>
</feature>
<dbReference type="EMBL" id="WIGO01000002">
    <property type="protein sequence ID" value="KAF6841753.1"/>
    <property type="molecule type" value="Genomic_DNA"/>
</dbReference>
<feature type="transmembrane region" description="Helical" evidence="2">
    <location>
        <begin position="76"/>
        <end position="95"/>
    </location>
</feature>
<protein>
    <submittedName>
        <fullName evidence="3">Uncharacterized protein</fullName>
    </submittedName>
</protein>